<evidence type="ECO:0000313" key="5">
    <source>
        <dbReference type="EMBL" id="EFJ15841.1"/>
    </source>
</evidence>
<dbReference type="GO" id="GO:0004672">
    <property type="term" value="F:protein kinase activity"/>
    <property type="evidence" value="ECO:0000318"/>
    <property type="project" value="GO_Central"/>
</dbReference>
<dbReference type="SUPFAM" id="SSF52402">
    <property type="entry name" value="Adenine nucleotide alpha hydrolases-like"/>
    <property type="match status" value="1"/>
</dbReference>
<gene>
    <name evidence="5" type="ORF">SELMODRAFT_422414</name>
</gene>
<dbReference type="PANTHER" id="PTHR47989:SF61">
    <property type="entry name" value="PROTEIN KINASE DOMAIN-CONTAINING PROTEIN"/>
    <property type="match status" value="1"/>
</dbReference>
<name>D8SIB5_SELML</name>
<feature type="region of interest" description="Disordered" evidence="3">
    <location>
        <begin position="184"/>
        <end position="228"/>
    </location>
</feature>
<dbReference type="Pfam" id="PF00582">
    <property type="entry name" value="Usp"/>
    <property type="match status" value="1"/>
</dbReference>
<feature type="compositionally biased region" description="Basic and acidic residues" evidence="3">
    <location>
        <begin position="198"/>
        <end position="212"/>
    </location>
</feature>
<accession>D8SIB5</accession>
<dbReference type="Gene3D" id="3.30.200.20">
    <property type="entry name" value="Phosphorylase Kinase, domain 1"/>
    <property type="match status" value="1"/>
</dbReference>
<dbReference type="InterPro" id="IPR011009">
    <property type="entry name" value="Kinase-like_dom_sf"/>
</dbReference>
<dbReference type="EMBL" id="GL377621">
    <property type="protein sequence ID" value="EFJ15841.1"/>
    <property type="molecule type" value="Genomic_DNA"/>
</dbReference>
<dbReference type="Gramene" id="EFJ15841">
    <property type="protein sequence ID" value="EFJ15841"/>
    <property type="gene ID" value="SELMODRAFT_422414"/>
</dbReference>
<dbReference type="Proteomes" id="UP000001514">
    <property type="component" value="Unassembled WGS sequence"/>
</dbReference>
<dbReference type="SUPFAM" id="SSF56112">
    <property type="entry name" value="Protein kinase-like (PK-like)"/>
    <property type="match status" value="2"/>
</dbReference>
<feature type="compositionally biased region" description="Low complexity" evidence="3">
    <location>
        <begin position="147"/>
        <end position="172"/>
    </location>
</feature>
<dbReference type="InterPro" id="IPR008271">
    <property type="entry name" value="Ser/Thr_kinase_AS"/>
</dbReference>
<dbReference type="eggNOG" id="KOG1187">
    <property type="taxonomic scope" value="Eukaryota"/>
</dbReference>
<feature type="region of interest" description="Disordered" evidence="3">
    <location>
        <begin position="141"/>
        <end position="172"/>
    </location>
</feature>
<dbReference type="InParanoid" id="D8SIB5"/>
<dbReference type="InterPro" id="IPR014729">
    <property type="entry name" value="Rossmann-like_a/b/a_fold"/>
</dbReference>
<dbReference type="Gene3D" id="3.40.50.620">
    <property type="entry name" value="HUPs"/>
    <property type="match status" value="1"/>
</dbReference>
<feature type="domain" description="Protein kinase" evidence="4">
    <location>
        <begin position="651"/>
        <end position="898"/>
    </location>
</feature>
<dbReference type="Pfam" id="PF00069">
    <property type="entry name" value="Pkinase"/>
    <property type="match status" value="2"/>
</dbReference>
<evidence type="ECO:0000256" key="3">
    <source>
        <dbReference type="SAM" id="MobiDB-lite"/>
    </source>
</evidence>
<dbReference type="PROSITE" id="PS00108">
    <property type="entry name" value="PROTEIN_KINASE_ST"/>
    <property type="match status" value="1"/>
</dbReference>
<evidence type="ECO:0000259" key="4">
    <source>
        <dbReference type="PROSITE" id="PS50011"/>
    </source>
</evidence>
<dbReference type="PANTHER" id="PTHR47989">
    <property type="entry name" value="OS01G0750732 PROTEIN"/>
    <property type="match status" value="1"/>
</dbReference>
<proteinExistence type="predicted"/>
<evidence type="ECO:0000313" key="6">
    <source>
        <dbReference type="Proteomes" id="UP000001514"/>
    </source>
</evidence>
<feature type="domain" description="Protein kinase" evidence="4">
    <location>
        <begin position="281"/>
        <end position="558"/>
    </location>
</feature>
<reference evidence="5 6" key="1">
    <citation type="journal article" date="2011" name="Science">
        <title>The Selaginella genome identifies genetic changes associated with the evolution of vascular plants.</title>
        <authorList>
            <person name="Banks J.A."/>
            <person name="Nishiyama T."/>
            <person name="Hasebe M."/>
            <person name="Bowman J.L."/>
            <person name="Gribskov M."/>
            <person name="dePamphilis C."/>
            <person name="Albert V.A."/>
            <person name="Aono N."/>
            <person name="Aoyama T."/>
            <person name="Ambrose B.A."/>
            <person name="Ashton N.W."/>
            <person name="Axtell M.J."/>
            <person name="Barker E."/>
            <person name="Barker M.S."/>
            <person name="Bennetzen J.L."/>
            <person name="Bonawitz N.D."/>
            <person name="Chapple C."/>
            <person name="Cheng C."/>
            <person name="Correa L.G."/>
            <person name="Dacre M."/>
            <person name="DeBarry J."/>
            <person name="Dreyer I."/>
            <person name="Elias M."/>
            <person name="Engstrom E.M."/>
            <person name="Estelle M."/>
            <person name="Feng L."/>
            <person name="Finet C."/>
            <person name="Floyd S.K."/>
            <person name="Frommer W.B."/>
            <person name="Fujita T."/>
            <person name="Gramzow L."/>
            <person name="Gutensohn M."/>
            <person name="Harholt J."/>
            <person name="Hattori M."/>
            <person name="Heyl A."/>
            <person name="Hirai T."/>
            <person name="Hiwatashi Y."/>
            <person name="Ishikawa M."/>
            <person name="Iwata M."/>
            <person name="Karol K.G."/>
            <person name="Koehler B."/>
            <person name="Kolukisaoglu U."/>
            <person name="Kubo M."/>
            <person name="Kurata T."/>
            <person name="Lalonde S."/>
            <person name="Li K."/>
            <person name="Li Y."/>
            <person name="Litt A."/>
            <person name="Lyons E."/>
            <person name="Manning G."/>
            <person name="Maruyama T."/>
            <person name="Michael T.P."/>
            <person name="Mikami K."/>
            <person name="Miyazaki S."/>
            <person name="Morinaga S."/>
            <person name="Murata T."/>
            <person name="Mueller-Roeber B."/>
            <person name="Nelson D.R."/>
            <person name="Obara M."/>
            <person name="Oguri Y."/>
            <person name="Olmstead R.G."/>
            <person name="Onodera N."/>
            <person name="Petersen B.L."/>
            <person name="Pils B."/>
            <person name="Prigge M."/>
            <person name="Rensing S.A."/>
            <person name="Riano-Pachon D.M."/>
            <person name="Roberts A.W."/>
            <person name="Sato Y."/>
            <person name="Scheller H.V."/>
            <person name="Schulz B."/>
            <person name="Schulz C."/>
            <person name="Shakirov E.V."/>
            <person name="Shibagaki N."/>
            <person name="Shinohara N."/>
            <person name="Shippen D.E."/>
            <person name="Soerensen I."/>
            <person name="Sotooka R."/>
            <person name="Sugimoto N."/>
            <person name="Sugita M."/>
            <person name="Sumikawa N."/>
            <person name="Tanurdzic M."/>
            <person name="Theissen G."/>
            <person name="Ulvskov P."/>
            <person name="Wakazuki S."/>
            <person name="Weng J.K."/>
            <person name="Willats W.W."/>
            <person name="Wipf D."/>
            <person name="Wolf P.G."/>
            <person name="Yang L."/>
            <person name="Zimmer A.D."/>
            <person name="Zhu Q."/>
            <person name="Mitros T."/>
            <person name="Hellsten U."/>
            <person name="Loque D."/>
            <person name="Otillar R."/>
            <person name="Salamov A."/>
            <person name="Schmutz J."/>
            <person name="Shapiro H."/>
            <person name="Lindquist E."/>
            <person name="Lucas S."/>
            <person name="Rokhsar D."/>
            <person name="Grigoriev I.V."/>
        </authorList>
    </citation>
    <scope>NUCLEOTIDE SEQUENCE [LARGE SCALE GENOMIC DNA]</scope>
</reference>
<keyword evidence="1" id="KW-0547">Nucleotide-binding</keyword>
<dbReference type="PROSITE" id="PS50011">
    <property type="entry name" value="PROTEIN_KINASE_DOM"/>
    <property type="match status" value="2"/>
</dbReference>
<organism evidence="6">
    <name type="scientific">Selaginella moellendorffii</name>
    <name type="common">Spikemoss</name>
    <dbReference type="NCBI Taxonomy" id="88036"/>
    <lineage>
        <taxon>Eukaryota</taxon>
        <taxon>Viridiplantae</taxon>
        <taxon>Streptophyta</taxon>
        <taxon>Embryophyta</taxon>
        <taxon>Tracheophyta</taxon>
        <taxon>Lycopodiopsida</taxon>
        <taxon>Selaginellales</taxon>
        <taxon>Selaginellaceae</taxon>
        <taxon>Selaginella</taxon>
    </lineage>
</organism>
<dbReference type="HOGENOM" id="CLU_313189_0_0_1"/>
<dbReference type="Gene3D" id="1.10.510.10">
    <property type="entry name" value="Transferase(Phosphotransferase) domain 1"/>
    <property type="match status" value="3"/>
</dbReference>
<dbReference type="SMART" id="SM00220">
    <property type="entry name" value="S_TKc"/>
    <property type="match status" value="1"/>
</dbReference>
<dbReference type="KEGG" id="smo:SELMODRAFT_422414"/>
<keyword evidence="2" id="KW-0067">ATP-binding</keyword>
<evidence type="ECO:0000256" key="1">
    <source>
        <dbReference type="ARBA" id="ARBA00022741"/>
    </source>
</evidence>
<dbReference type="AlphaFoldDB" id="D8SIB5"/>
<dbReference type="OMA" id="AYDGFCD"/>
<dbReference type="InterPro" id="IPR006016">
    <property type="entry name" value="UspA"/>
</dbReference>
<evidence type="ECO:0000256" key="2">
    <source>
        <dbReference type="ARBA" id="ARBA00022840"/>
    </source>
</evidence>
<dbReference type="InterPro" id="IPR000719">
    <property type="entry name" value="Prot_kinase_dom"/>
</dbReference>
<dbReference type="GO" id="GO:0005524">
    <property type="term" value="F:ATP binding"/>
    <property type="evidence" value="ECO:0007669"/>
    <property type="project" value="UniProtKB-KW"/>
</dbReference>
<sequence length="936" mass="104492">MAKISSSSSPAKRILLVGMKLSSECRERLTWIVARLTIPGDHVIAVHVLQSSSSTALSSELDPATRKELDETFQGVLGVYQGLCTLKQIKLDIKVVVGASVKECLVDAAKLEDATKLILGTSRFVPTGGIMKRLSCSSSHHQASEFDTSGTDNDSPGGSNDNNPGSSNSGRSSVVLEANLSDSDRSFSASPVSVLHPNTDEFKPPESKESQEHLSSSQGSSMTCEDGKALQGWPLRAFPLDKVVSSPSREPEERELSVVNWALQLPNRSQRRRQALECSSARDSVSSSSSEFGCEQKLLSKCRSAPPPRERSLLLECLRQEVAAPFEQEEASKLNDEKPADTASSLSLSQRLQLLYTKNTSAAVKFDAEELLKATSNLSSRENSKTSFLDWPSRRKIAIGAAEGLEYLHDGCPRPVIHRDVKSSNILLSSTNEALISDFGLAKWAPTTTSHITCTDVGRPLLESGNLEKLVDPRLHDDYDVQHMKLMVLAAALCLRQSPQHRPRMRRISRLLSGDEENSLLWANRELKLCKGEEQHCIDEDYARPSTSDCEVRTHLALAMLGVEDDVASECDQSSSSMDFVSSRKSLEDYFGGRCSQWLKKLLHYDNKEEEQRPREEDEDCTSILADAASQQFSFPRKFSYDEIQAATSKFVRKHNPGNGKVAYFEGRLRSSGKRVVVKKVEASRRLSKEDFMEEVTKMSSIQHRNLVELQGFCLLRSSFFLVYSDYMYSRTPLDKLLFGNSDDALRWTSRLQIVVDVAKGLACLHSNNVLHLDLKSENVHLDSNFRAKISDFGFSSLAAEKTTMTVRGTPGYMAPEWLQMRMLRHLGTWAFQVAHRGRLFEMVDTKILPEVSSHSRQMKNLLKIGLWCIQADARIRPSMSSAVKMLEEGRSIIDPPLPPLPREDASIDMDFSLSVVMEMMQHRQDYGKKSSFFRK</sequence>
<keyword evidence="6" id="KW-1185">Reference proteome</keyword>
<protein>
    <recommendedName>
        <fullName evidence="4">Protein kinase domain-containing protein</fullName>
    </recommendedName>
</protein>